<dbReference type="AlphaFoldDB" id="A0A087UZ64"/>
<evidence type="ECO:0000256" key="1">
    <source>
        <dbReference type="SAM" id="MobiDB-lite"/>
    </source>
</evidence>
<feature type="region of interest" description="Disordered" evidence="1">
    <location>
        <begin position="490"/>
        <end position="516"/>
    </location>
</feature>
<organism evidence="2 3">
    <name type="scientific">Stegodyphus mimosarum</name>
    <name type="common">African social velvet spider</name>
    <dbReference type="NCBI Taxonomy" id="407821"/>
    <lineage>
        <taxon>Eukaryota</taxon>
        <taxon>Metazoa</taxon>
        <taxon>Ecdysozoa</taxon>
        <taxon>Arthropoda</taxon>
        <taxon>Chelicerata</taxon>
        <taxon>Arachnida</taxon>
        <taxon>Araneae</taxon>
        <taxon>Araneomorphae</taxon>
        <taxon>Entelegynae</taxon>
        <taxon>Eresoidea</taxon>
        <taxon>Eresidae</taxon>
        <taxon>Stegodyphus</taxon>
    </lineage>
</organism>
<feature type="compositionally biased region" description="Basic and acidic residues" evidence="1">
    <location>
        <begin position="310"/>
        <end position="322"/>
    </location>
</feature>
<dbReference type="GO" id="GO:0030686">
    <property type="term" value="C:90S preribosome"/>
    <property type="evidence" value="ECO:0007669"/>
    <property type="project" value="TreeGrafter"/>
</dbReference>
<feature type="region of interest" description="Disordered" evidence="1">
    <location>
        <begin position="292"/>
        <end position="346"/>
    </location>
</feature>
<dbReference type="InterPro" id="IPR037393">
    <property type="entry name" value="Bud22/SRFB1"/>
</dbReference>
<name>A0A087UZ64_STEMI</name>
<dbReference type="GO" id="GO:0030490">
    <property type="term" value="P:maturation of SSU-rRNA"/>
    <property type="evidence" value="ECO:0007669"/>
    <property type="project" value="TreeGrafter"/>
</dbReference>
<dbReference type="OrthoDB" id="3364872at2759"/>
<evidence type="ECO:0000313" key="2">
    <source>
        <dbReference type="EMBL" id="KFM82653.1"/>
    </source>
</evidence>
<protein>
    <submittedName>
        <fullName evidence="2">Serum response factor-binding protein 1</fullName>
    </submittedName>
</protein>
<dbReference type="GO" id="GO:0005634">
    <property type="term" value="C:nucleus"/>
    <property type="evidence" value="ECO:0007669"/>
    <property type="project" value="TreeGrafter"/>
</dbReference>
<proteinExistence type="predicted"/>
<dbReference type="EMBL" id="KK122404">
    <property type="protein sequence ID" value="KFM82653.1"/>
    <property type="molecule type" value="Genomic_DNA"/>
</dbReference>
<accession>A0A087UZ64</accession>
<dbReference type="PANTHER" id="PTHR23325">
    <property type="entry name" value="SERUM RESPONSE FACTOR-BINDING"/>
    <property type="match status" value="1"/>
</dbReference>
<feature type="compositionally biased region" description="Basic and acidic residues" evidence="1">
    <location>
        <begin position="126"/>
        <end position="137"/>
    </location>
</feature>
<dbReference type="PANTHER" id="PTHR23325:SF1">
    <property type="entry name" value="SERUM RESPONSE FACTOR-BINDING PROTEIN 1"/>
    <property type="match status" value="1"/>
</dbReference>
<evidence type="ECO:0000313" key="3">
    <source>
        <dbReference type="Proteomes" id="UP000054359"/>
    </source>
</evidence>
<feature type="region of interest" description="Disordered" evidence="1">
    <location>
        <begin position="126"/>
        <end position="170"/>
    </location>
</feature>
<feature type="compositionally biased region" description="Polar residues" evidence="1">
    <location>
        <begin position="148"/>
        <end position="170"/>
    </location>
</feature>
<dbReference type="STRING" id="407821.A0A087UZ64"/>
<keyword evidence="3" id="KW-1185">Reference proteome</keyword>
<gene>
    <name evidence="2" type="ORF">X975_12032</name>
</gene>
<dbReference type="Proteomes" id="UP000054359">
    <property type="component" value="Unassembled WGS sequence"/>
</dbReference>
<reference evidence="2 3" key="1">
    <citation type="submission" date="2013-11" db="EMBL/GenBank/DDBJ databases">
        <title>Genome sequencing of Stegodyphus mimosarum.</title>
        <authorList>
            <person name="Bechsgaard J."/>
        </authorList>
    </citation>
    <scope>NUCLEOTIDE SEQUENCE [LARGE SCALE GENOMIC DNA]</scope>
</reference>
<feature type="non-terminal residue" evidence="2">
    <location>
        <position position="633"/>
    </location>
</feature>
<feature type="compositionally biased region" description="Basic and acidic residues" evidence="1">
    <location>
        <begin position="257"/>
        <end position="279"/>
    </location>
</feature>
<sequence length="633" mass="72499">MMRKYVKQAKVHTINKMAKEVRLLQNRKGDEKNVLKAKRKAERVLEEISVIKKINPDDISKMALAQKRDWHGVLKQKTAFLNDRCFALLASYNPVQKEVENFHENHSDLIPKLSDLLQEWEEKRKRLKESRKAPDYHNRKKEKGKNLKFNSHNKSLVQINKKSEGVQSSACKPMEIESGVLSLQTDSLSAKQDCNFNKKDKEEISGNSGDSNEEKMSSSETETTALNSASKLKSKIPRYSDCENDFSDNKMVGSYIKSEETIKKTNTEEYDSEKETESHLCKRKILHQKFKIKEPMQKNLSSDSEQEGSDQEKRTDENHPSDLESEASFQEEYNDENPSFDSGGKASDHVECNDIILKINSNKVSKKVNKTNTAVNKNSMKAEDSDHIFKKSKNMEGSQTLLSPELNAKHTKSTNAFKTVAVLNLDELHGLDEIPITSMCAVEENVVENKHRNDPFFLGGSEMLSEEDDIGLSIEEMKYKDFNKQESKHKFSGKKNFSDSFSRGRKKGKDEKTFHSYGRNDFKAKNKNYDFEMKKDYKRQKNNNFQSYQEKSLDHSGAAKFKCQKKDFTAEKSGPEVPTVGAYKSVSTIQKKMQALANNVTEKEKSLHPSWEAKRKLKEIAASNIKGKRVVFD</sequence>
<dbReference type="OMA" id="MTKAYIQ"/>
<feature type="region of interest" description="Disordered" evidence="1">
    <location>
        <begin position="199"/>
        <end position="279"/>
    </location>
</feature>